<evidence type="ECO:0000313" key="3">
    <source>
        <dbReference type="EMBL" id="KAK7501689.1"/>
    </source>
</evidence>
<gene>
    <name evidence="3" type="ORF">BaRGS_00007120</name>
</gene>
<dbReference type="Proteomes" id="UP001519460">
    <property type="component" value="Unassembled WGS sequence"/>
</dbReference>
<protein>
    <recommendedName>
        <fullName evidence="2">TIR domain-containing protein</fullName>
    </recommendedName>
</protein>
<feature type="region of interest" description="Disordered" evidence="1">
    <location>
        <begin position="532"/>
        <end position="570"/>
    </location>
</feature>
<feature type="compositionally biased region" description="Basic and acidic residues" evidence="1">
    <location>
        <begin position="246"/>
        <end position="265"/>
    </location>
</feature>
<accession>A0ABD0LQA0</accession>
<dbReference type="Gene3D" id="3.40.50.10140">
    <property type="entry name" value="Toll/interleukin-1 receptor homology (TIR) domain"/>
    <property type="match status" value="1"/>
</dbReference>
<dbReference type="InterPro" id="IPR016024">
    <property type="entry name" value="ARM-type_fold"/>
</dbReference>
<feature type="compositionally biased region" description="Acidic residues" evidence="1">
    <location>
        <begin position="538"/>
        <end position="568"/>
    </location>
</feature>
<dbReference type="PANTHER" id="PTHR46270:SF2">
    <property type="entry name" value="TIR DOMAIN-CONTAINING PROTEIN"/>
    <property type="match status" value="1"/>
</dbReference>
<reference evidence="3 4" key="1">
    <citation type="journal article" date="2023" name="Sci. Data">
        <title>Genome assembly of the Korean intertidal mud-creeper Batillaria attramentaria.</title>
        <authorList>
            <person name="Patra A.K."/>
            <person name="Ho P.T."/>
            <person name="Jun S."/>
            <person name="Lee S.J."/>
            <person name="Kim Y."/>
            <person name="Won Y.J."/>
        </authorList>
    </citation>
    <scope>NUCLEOTIDE SEQUENCE [LARGE SCALE GENOMIC DNA]</scope>
    <source>
        <strain evidence="3">Wonlab-2016</strain>
    </source>
</reference>
<feature type="domain" description="TIR" evidence="2">
    <location>
        <begin position="574"/>
        <end position="696"/>
    </location>
</feature>
<dbReference type="AlphaFoldDB" id="A0ABD0LQA0"/>
<dbReference type="PANTHER" id="PTHR46270">
    <property type="entry name" value="ARMADILLO-TYPE FOLD-RELATED"/>
    <property type="match status" value="1"/>
</dbReference>
<dbReference type="InterPro" id="IPR035897">
    <property type="entry name" value="Toll_tir_struct_dom_sf"/>
</dbReference>
<dbReference type="Gene3D" id="1.25.10.10">
    <property type="entry name" value="Leucine-rich Repeat Variant"/>
    <property type="match status" value="1"/>
</dbReference>
<evidence type="ECO:0000259" key="2">
    <source>
        <dbReference type="PROSITE" id="PS50104"/>
    </source>
</evidence>
<dbReference type="PROSITE" id="PS50104">
    <property type="entry name" value="TIR"/>
    <property type="match status" value="1"/>
</dbReference>
<feature type="region of interest" description="Disordered" evidence="1">
    <location>
        <begin position="163"/>
        <end position="265"/>
    </location>
</feature>
<sequence>MVTATTIFCKTTHNRRTHIVTETRLLKDTKEAITCTREAFTMSELADRLYAMSSVNNEDIEEASALYEYHPDLQEDFNLLLDFMEQWDEAKSEHIVGKLYKMSRDKHNVPGYYKQFKMNAEFFALIGGADVTMKIDAEKMSKHGWEGEGVGHAMLSVINEEVAQNSEKSEGEGQEDGGDKDENQEGEQDQGKDADKGEDEDKDVDEREDKEEQEHDKAENEDEDENEEKDEEDDEYDFVKSGTNSWDRDREKAEREEGGSEGESKKETLEIVIQLRSFWVEATDSSPEFARRLVEGGIIQQLAPDMGYMPLLQHPLKDTRRRIRRAVFRSVIIFHNCARNPHLRQQFVDNDVVAMLFPILTKEKEKMRLASMLAVSYFIEEEDKRLLLADEDEFALLLGKIQEAAGSDEHRDRTGWRLEELLQGLCNMARNDDNKKVLIGKDVLDYLKPILRNTWYKDQEKRPACEIVWQLAMDTVMHNVIKEDTSWMGLLRMLKKHHNPDISKCADGALFVLDKHITTGFRERFSFKRKASRHSEAGNEESEVAEPEADQPEEETAPEAEGEVEPEAVPDISTKGHIMISYSWDDQKTVLKVRDALEARNYKVWVDVDDMSGNIMDAMAEAIEDAEAVLMCVSPGFKDSTNCRTEVEYAHELQKPLIPLLMEPGYRARGWLGMMMGKKLYFDFSGKFPFDVKVEELVRELERRGLSPSS</sequence>
<organism evidence="3 4">
    <name type="scientific">Batillaria attramentaria</name>
    <dbReference type="NCBI Taxonomy" id="370345"/>
    <lineage>
        <taxon>Eukaryota</taxon>
        <taxon>Metazoa</taxon>
        <taxon>Spiralia</taxon>
        <taxon>Lophotrochozoa</taxon>
        <taxon>Mollusca</taxon>
        <taxon>Gastropoda</taxon>
        <taxon>Caenogastropoda</taxon>
        <taxon>Sorbeoconcha</taxon>
        <taxon>Cerithioidea</taxon>
        <taxon>Batillariidae</taxon>
        <taxon>Batillaria</taxon>
    </lineage>
</organism>
<keyword evidence="4" id="KW-1185">Reference proteome</keyword>
<dbReference type="Pfam" id="PF13676">
    <property type="entry name" value="TIR_2"/>
    <property type="match status" value="1"/>
</dbReference>
<name>A0ABD0LQA0_9CAEN</name>
<evidence type="ECO:0000313" key="4">
    <source>
        <dbReference type="Proteomes" id="UP001519460"/>
    </source>
</evidence>
<comment type="caution">
    <text evidence="3">The sequence shown here is derived from an EMBL/GenBank/DDBJ whole genome shotgun (WGS) entry which is preliminary data.</text>
</comment>
<feature type="compositionally biased region" description="Acidic residues" evidence="1">
    <location>
        <begin position="219"/>
        <end position="236"/>
    </location>
</feature>
<dbReference type="InterPro" id="IPR000157">
    <property type="entry name" value="TIR_dom"/>
</dbReference>
<proteinExistence type="predicted"/>
<dbReference type="EMBL" id="JACVVK020000030">
    <property type="protein sequence ID" value="KAK7501689.1"/>
    <property type="molecule type" value="Genomic_DNA"/>
</dbReference>
<dbReference type="SUPFAM" id="SSF48371">
    <property type="entry name" value="ARM repeat"/>
    <property type="match status" value="1"/>
</dbReference>
<dbReference type="InterPro" id="IPR011989">
    <property type="entry name" value="ARM-like"/>
</dbReference>
<feature type="compositionally biased region" description="Acidic residues" evidence="1">
    <location>
        <begin position="172"/>
        <end position="188"/>
    </location>
</feature>
<feature type="compositionally biased region" description="Basic and acidic residues" evidence="1">
    <location>
        <begin position="204"/>
        <end position="218"/>
    </location>
</feature>
<dbReference type="SUPFAM" id="SSF52200">
    <property type="entry name" value="Toll/Interleukin receptor TIR domain"/>
    <property type="match status" value="1"/>
</dbReference>
<evidence type="ECO:0000256" key="1">
    <source>
        <dbReference type="SAM" id="MobiDB-lite"/>
    </source>
</evidence>